<evidence type="ECO:0000313" key="3">
    <source>
        <dbReference type="Proteomes" id="UP000837857"/>
    </source>
</evidence>
<evidence type="ECO:0000313" key="2">
    <source>
        <dbReference type="EMBL" id="CAH2045062.1"/>
    </source>
</evidence>
<feature type="non-terminal residue" evidence="2">
    <location>
        <position position="100"/>
    </location>
</feature>
<keyword evidence="3" id="KW-1185">Reference proteome</keyword>
<organism evidence="2 3">
    <name type="scientific">Iphiclides podalirius</name>
    <name type="common">scarce swallowtail</name>
    <dbReference type="NCBI Taxonomy" id="110791"/>
    <lineage>
        <taxon>Eukaryota</taxon>
        <taxon>Metazoa</taxon>
        <taxon>Ecdysozoa</taxon>
        <taxon>Arthropoda</taxon>
        <taxon>Hexapoda</taxon>
        <taxon>Insecta</taxon>
        <taxon>Pterygota</taxon>
        <taxon>Neoptera</taxon>
        <taxon>Endopterygota</taxon>
        <taxon>Lepidoptera</taxon>
        <taxon>Glossata</taxon>
        <taxon>Ditrysia</taxon>
        <taxon>Papilionoidea</taxon>
        <taxon>Papilionidae</taxon>
        <taxon>Papilioninae</taxon>
        <taxon>Iphiclides</taxon>
    </lineage>
</organism>
<proteinExistence type="predicted"/>
<evidence type="ECO:0000256" key="1">
    <source>
        <dbReference type="SAM" id="MobiDB-lite"/>
    </source>
</evidence>
<feature type="compositionally biased region" description="Pro residues" evidence="1">
    <location>
        <begin position="43"/>
        <end position="60"/>
    </location>
</feature>
<dbReference type="Proteomes" id="UP000837857">
    <property type="component" value="Chromosome 16"/>
</dbReference>
<gene>
    <name evidence="2" type="ORF">IPOD504_LOCUS4918</name>
</gene>
<dbReference type="EMBL" id="OW152828">
    <property type="protein sequence ID" value="CAH2045062.1"/>
    <property type="molecule type" value="Genomic_DNA"/>
</dbReference>
<name>A0ABN8I4A5_9NEOP</name>
<accession>A0ABN8I4A5</accession>
<protein>
    <submittedName>
        <fullName evidence="2">Uncharacterized protein</fullName>
    </submittedName>
</protein>
<reference evidence="2" key="1">
    <citation type="submission" date="2022-03" db="EMBL/GenBank/DDBJ databases">
        <authorList>
            <person name="Martin H S."/>
        </authorList>
    </citation>
    <scope>NUCLEOTIDE SEQUENCE</scope>
</reference>
<sequence>MAALSIARRRPRECVNVNALRLAIRSRPSPRLGALRRNLGATAPPPPPVHPASPPRPLLRPPHARAATDGFAIIDASVEASLRGLHLSSSALIARHLSSS</sequence>
<feature type="region of interest" description="Disordered" evidence="1">
    <location>
        <begin position="31"/>
        <end position="64"/>
    </location>
</feature>